<dbReference type="Pfam" id="PF16541">
    <property type="entry name" value="AltA1"/>
    <property type="match status" value="1"/>
</dbReference>
<name>A0A1W2TDS9_ROSNE</name>
<feature type="chain" id="PRO_5010705206" evidence="5">
    <location>
        <begin position="20"/>
        <end position="177"/>
    </location>
</feature>
<accession>A0A1W2TDS9</accession>
<dbReference type="Proteomes" id="UP000054516">
    <property type="component" value="Unassembled WGS sequence"/>
</dbReference>
<feature type="signal peptide" evidence="5">
    <location>
        <begin position="1"/>
        <end position="19"/>
    </location>
</feature>
<evidence type="ECO:0000256" key="3">
    <source>
        <dbReference type="ARBA" id="ARBA00022729"/>
    </source>
</evidence>
<evidence type="ECO:0000256" key="5">
    <source>
        <dbReference type="SAM" id="SignalP"/>
    </source>
</evidence>
<proteinExistence type="predicted"/>
<organism evidence="7">
    <name type="scientific">Rosellinia necatrix</name>
    <name type="common">White root-rot fungus</name>
    <dbReference type="NCBI Taxonomy" id="77044"/>
    <lineage>
        <taxon>Eukaryota</taxon>
        <taxon>Fungi</taxon>
        <taxon>Dikarya</taxon>
        <taxon>Ascomycota</taxon>
        <taxon>Pezizomycotina</taxon>
        <taxon>Sordariomycetes</taxon>
        <taxon>Xylariomycetidae</taxon>
        <taxon>Xylariales</taxon>
        <taxon>Xylariaceae</taxon>
        <taxon>Rosellinia</taxon>
    </lineage>
</organism>
<keyword evidence="2" id="KW-0964">Secreted</keyword>
<dbReference type="InterPro" id="IPR032382">
    <property type="entry name" value="AltA1"/>
</dbReference>
<evidence type="ECO:0000259" key="6">
    <source>
        <dbReference type="Pfam" id="PF16541"/>
    </source>
</evidence>
<keyword evidence="3 5" id="KW-0732">Signal</keyword>
<dbReference type="STRING" id="77044.A0A1W2TDS9"/>
<evidence type="ECO:0000256" key="1">
    <source>
        <dbReference type="ARBA" id="ARBA00004613"/>
    </source>
</evidence>
<evidence type="ECO:0000313" key="8">
    <source>
        <dbReference type="Proteomes" id="UP000054516"/>
    </source>
</evidence>
<keyword evidence="8" id="KW-1185">Reference proteome</keyword>
<dbReference type="EMBL" id="DF977448">
    <property type="protein sequence ID" value="GAP86144.1"/>
    <property type="molecule type" value="Genomic_DNA"/>
</dbReference>
<sequence length="177" mass="18975">MRALPILSGLVAATSASQALHYAVPSSFKAAASNCTLPAVYVVTDFTTYTDKEDDNLNTVSFEFSDPDTKINTTCQRNSTSSPGGPSKNRYTCNNDNVAFIYQTTGVAGLTVAERACPNENTRFEASGLITPELDCADSAAGTLCQAKLKSLRGNFSSLQPIPPKAPTRRDRLVWRG</sequence>
<dbReference type="OrthoDB" id="5239982at2759"/>
<evidence type="ECO:0000256" key="4">
    <source>
        <dbReference type="ARBA" id="ARBA00023157"/>
    </source>
</evidence>
<evidence type="ECO:0000313" key="7">
    <source>
        <dbReference type="EMBL" id="GAP86144.1"/>
    </source>
</evidence>
<reference evidence="7" key="1">
    <citation type="submission" date="2016-03" db="EMBL/GenBank/DDBJ databases">
        <title>Draft genome sequence of Rosellinia necatrix.</title>
        <authorList>
            <person name="Kanematsu S."/>
        </authorList>
    </citation>
    <scope>NUCLEOTIDE SEQUENCE [LARGE SCALE GENOMIC DNA]</scope>
    <source>
        <strain evidence="7">W97</strain>
    </source>
</reference>
<evidence type="ECO:0000256" key="2">
    <source>
        <dbReference type="ARBA" id="ARBA00022525"/>
    </source>
</evidence>
<comment type="subcellular location">
    <subcellularLocation>
        <location evidence="1">Secreted</location>
    </subcellularLocation>
</comment>
<dbReference type="AlphaFoldDB" id="A0A1W2TDS9"/>
<dbReference type="GO" id="GO:0005576">
    <property type="term" value="C:extracellular region"/>
    <property type="evidence" value="ECO:0007669"/>
    <property type="project" value="UniProtKB-SubCell"/>
</dbReference>
<gene>
    <name evidence="7" type="ORF">SAMD00023353_0302770</name>
</gene>
<dbReference type="OMA" id="TTPCHKN"/>
<protein>
    <submittedName>
        <fullName evidence="7">Putative brucei-specific protein</fullName>
    </submittedName>
</protein>
<feature type="domain" description="AA1-like" evidence="6">
    <location>
        <begin position="43"/>
        <end position="140"/>
    </location>
</feature>
<keyword evidence="4" id="KW-1015">Disulfide bond</keyword>